<evidence type="ECO:0000313" key="1">
    <source>
        <dbReference type="EMBL" id="CRI32330.1"/>
    </source>
</evidence>
<dbReference type="AlphaFoldDB" id="A0A0K2Y906"/>
<reference evidence="2" key="1">
    <citation type="submission" date="2014-12" db="EMBL/GenBank/DDBJ databases">
        <authorList>
            <person name="Jaenicke S."/>
        </authorList>
    </citation>
    <scope>NUCLEOTIDE SEQUENCE [LARGE SCALE GENOMIC DNA]</scope>
</reference>
<sequence length="178" mass="20282">VCRQLCQEHGHFTRLVAVSLPLEFAPLQAAHENEYLQLGRADGGFNAPWEVFYGKDREDIIFKALADIYKKLIHIERYLHEKDTAYLPLEGAGVVGALGHGVLGVADGEFSLGKLYYMRTRLPQTPYRRLGFIAKAFTPMLLSVERMHSADIKDWDNHIAQRELESLNDRKAMHGLEF</sequence>
<organism evidence="1 2">
    <name type="scientific">Helicobacter ailurogastricus</name>
    <dbReference type="NCBI Taxonomy" id="1578720"/>
    <lineage>
        <taxon>Bacteria</taxon>
        <taxon>Pseudomonadati</taxon>
        <taxon>Campylobacterota</taxon>
        <taxon>Epsilonproteobacteria</taxon>
        <taxon>Campylobacterales</taxon>
        <taxon>Helicobacteraceae</taxon>
        <taxon>Helicobacter</taxon>
    </lineage>
</organism>
<dbReference type="Proteomes" id="UP000043437">
    <property type="component" value="Unassembled WGS sequence"/>
</dbReference>
<gene>
    <name evidence="1" type="ORF">HAL07_08050</name>
</gene>
<dbReference type="EMBL" id="CDMG01000004">
    <property type="protein sequence ID" value="CRI32330.1"/>
    <property type="molecule type" value="Genomic_DNA"/>
</dbReference>
<feature type="non-terminal residue" evidence="1">
    <location>
        <position position="1"/>
    </location>
</feature>
<protein>
    <submittedName>
        <fullName evidence="1">Uncharacterized protein</fullName>
    </submittedName>
</protein>
<accession>A0A0K2Y906</accession>
<evidence type="ECO:0000313" key="2">
    <source>
        <dbReference type="Proteomes" id="UP000043437"/>
    </source>
</evidence>
<name>A0A0K2Y906_9HELI</name>
<proteinExistence type="predicted"/>